<evidence type="ECO:0000313" key="3">
    <source>
        <dbReference type="EMBL" id="KAF2771467.1"/>
    </source>
</evidence>
<name>A0A6G1LF01_9PEZI</name>
<gene>
    <name evidence="3" type="ORF">EJ03DRAFT_29912</name>
</gene>
<organism evidence="3 4">
    <name type="scientific">Teratosphaeria nubilosa</name>
    <dbReference type="NCBI Taxonomy" id="161662"/>
    <lineage>
        <taxon>Eukaryota</taxon>
        <taxon>Fungi</taxon>
        <taxon>Dikarya</taxon>
        <taxon>Ascomycota</taxon>
        <taxon>Pezizomycotina</taxon>
        <taxon>Dothideomycetes</taxon>
        <taxon>Dothideomycetidae</taxon>
        <taxon>Mycosphaerellales</taxon>
        <taxon>Teratosphaeriaceae</taxon>
        <taxon>Teratosphaeria</taxon>
    </lineage>
</organism>
<dbReference type="OrthoDB" id="21470at2759"/>
<dbReference type="InterPro" id="IPR000467">
    <property type="entry name" value="G_patch_dom"/>
</dbReference>
<dbReference type="PROSITE" id="PS50174">
    <property type="entry name" value="G_PATCH"/>
    <property type="match status" value="1"/>
</dbReference>
<evidence type="ECO:0000259" key="2">
    <source>
        <dbReference type="PROSITE" id="PS50174"/>
    </source>
</evidence>
<sequence length="242" mass="26274">MLETFFEPSAATTRSKQRSSKKVVKSCEAFRGLHNFEIIAERGFSIVSEAVQSGWQWKTLQVKFENMLRECGHAEAALAHHAEEKVQNVKSDPAKAPTSDTGPGNREKAAVVQMDEAKSLWMESPPPDHKHQEPSGGDAPQEKDKTVPAPQASHGGKFDSKASPSKSRGGFKRRGGYARALTRDGEVIGSNAAETGQESFGHKLLEKMGWKKGTALGKQGGILVPIQQVMRTGKRGLGLDAR</sequence>
<dbReference type="GO" id="GO:0003676">
    <property type="term" value="F:nucleic acid binding"/>
    <property type="evidence" value="ECO:0007669"/>
    <property type="project" value="InterPro"/>
</dbReference>
<evidence type="ECO:0000256" key="1">
    <source>
        <dbReference type="SAM" id="MobiDB-lite"/>
    </source>
</evidence>
<dbReference type="EMBL" id="ML995819">
    <property type="protein sequence ID" value="KAF2771467.1"/>
    <property type="molecule type" value="Genomic_DNA"/>
</dbReference>
<feature type="domain" description="G-patch" evidence="2">
    <location>
        <begin position="197"/>
        <end position="242"/>
    </location>
</feature>
<dbReference type="Pfam" id="PF01585">
    <property type="entry name" value="G-patch"/>
    <property type="match status" value="1"/>
</dbReference>
<evidence type="ECO:0000313" key="4">
    <source>
        <dbReference type="Proteomes" id="UP000799436"/>
    </source>
</evidence>
<dbReference type="Proteomes" id="UP000799436">
    <property type="component" value="Unassembled WGS sequence"/>
</dbReference>
<dbReference type="PANTHER" id="PTHR14195">
    <property type="entry name" value="G PATCH DOMAIN CONTAINING PROTEIN 2"/>
    <property type="match status" value="1"/>
</dbReference>
<feature type="region of interest" description="Disordered" evidence="1">
    <location>
        <begin position="82"/>
        <end position="177"/>
    </location>
</feature>
<protein>
    <recommendedName>
        <fullName evidence="2">G-patch domain-containing protein</fullName>
    </recommendedName>
</protein>
<proteinExistence type="predicted"/>
<dbReference type="InterPro" id="IPR051189">
    <property type="entry name" value="Splicing_assoc_domain"/>
</dbReference>
<keyword evidence="4" id="KW-1185">Reference proteome</keyword>
<dbReference type="SMART" id="SM00443">
    <property type="entry name" value="G_patch"/>
    <property type="match status" value="1"/>
</dbReference>
<dbReference type="AlphaFoldDB" id="A0A6G1LF01"/>
<reference evidence="3" key="1">
    <citation type="journal article" date="2020" name="Stud. Mycol.">
        <title>101 Dothideomycetes genomes: a test case for predicting lifestyles and emergence of pathogens.</title>
        <authorList>
            <person name="Haridas S."/>
            <person name="Albert R."/>
            <person name="Binder M."/>
            <person name="Bloem J."/>
            <person name="Labutti K."/>
            <person name="Salamov A."/>
            <person name="Andreopoulos B."/>
            <person name="Baker S."/>
            <person name="Barry K."/>
            <person name="Bills G."/>
            <person name="Bluhm B."/>
            <person name="Cannon C."/>
            <person name="Castanera R."/>
            <person name="Culley D."/>
            <person name="Daum C."/>
            <person name="Ezra D."/>
            <person name="Gonzalez J."/>
            <person name="Henrissat B."/>
            <person name="Kuo A."/>
            <person name="Liang C."/>
            <person name="Lipzen A."/>
            <person name="Lutzoni F."/>
            <person name="Magnuson J."/>
            <person name="Mondo S."/>
            <person name="Nolan M."/>
            <person name="Ohm R."/>
            <person name="Pangilinan J."/>
            <person name="Park H.-J."/>
            <person name="Ramirez L."/>
            <person name="Alfaro M."/>
            <person name="Sun H."/>
            <person name="Tritt A."/>
            <person name="Yoshinaga Y."/>
            <person name="Zwiers L.-H."/>
            <person name="Turgeon B."/>
            <person name="Goodwin S."/>
            <person name="Spatafora J."/>
            <person name="Crous P."/>
            <person name="Grigoriev I."/>
        </authorList>
    </citation>
    <scope>NUCLEOTIDE SEQUENCE</scope>
    <source>
        <strain evidence="3">CBS 116005</strain>
    </source>
</reference>
<accession>A0A6G1LF01</accession>